<sequence>MMFAPSLSFLLLATIVVQINSLNIITDSPVPIIHADAFSNSPSVTDLQLSGRGIEEIRPGALNNLPLLRAVKLSENKLTKIEDGVFSNSNIEYLDLDHNLIENISPHAFDNMTKLTALNLDRNKIKNFHPEWLQGKPKLEGVNLEYNQIEHLASGIFANFHNDVQLQNNKIKSVSRDIFGTDDKIVFGQLWLGYNEIEEWKEDFVKGGEVRALMMMANKIQCLEGNYENFFVALQTYIDDNPWDCGCLLKIAKWAVDNQRDFGINVENSAKKCNSTGKFPTMII</sequence>
<dbReference type="SUPFAM" id="SSF52058">
    <property type="entry name" value="L domain-like"/>
    <property type="match status" value="1"/>
</dbReference>
<feature type="signal peptide" evidence="3">
    <location>
        <begin position="1"/>
        <end position="21"/>
    </location>
</feature>
<dbReference type="InterPro" id="IPR003591">
    <property type="entry name" value="Leu-rich_rpt_typical-subtyp"/>
</dbReference>
<evidence type="ECO:0000256" key="2">
    <source>
        <dbReference type="ARBA" id="ARBA00022737"/>
    </source>
</evidence>
<keyword evidence="1" id="KW-0433">Leucine-rich repeat</keyword>
<dbReference type="SMART" id="SM00369">
    <property type="entry name" value="LRR_TYP"/>
    <property type="match status" value="4"/>
</dbReference>
<dbReference type="InterPro" id="IPR032675">
    <property type="entry name" value="LRR_dom_sf"/>
</dbReference>
<reference evidence="4" key="1">
    <citation type="journal article" date="2023" name="G3 (Bethesda)">
        <title>Whole genome assemblies of Zophobas morio and Tenebrio molitor.</title>
        <authorList>
            <person name="Kaur S."/>
            <person name="Stinson S.A."/>
            <person name="diCenzo G.C."/>
        </authorList>
    </citation>
    <scope>NUCLEOTIDE SEQUENCE</scope>
    <source>
        <strain evidence="4">QUZm001</strain>
    </source>
</reference>
<dbReference type="InterPro" id="IPR001611">
    <property type="entry name" value="Leu-rich_rpt"/>
</dbReference>
<dbReference type="PANTHER" id="PTHR24366:SF96">
    <property type="entry name" value="LEUCINE RICH REPEAT CONTAINING 53"/>
    <property type="match status" value="1"/>
</dbReference>
<dbReference type="EMBL" id="JALNTZ010000009">
    <property type="protein sequence ID" value="KAJ3641032.1"/>
    <property type="molecule type" value="Genomic_DNA"/>
</dbReference>
<evidence type="ECO:0000313" key="5">
    <source>
        <dbReference type="Proteomes" id="UP001168821"/>
    </source>
</evidence>
<dbReference type="AlphaFoldDB" id="A0AA38M3G7"/>
<dbReference type="Gene3D" id="3.80.10.10">
    <property type="entry name" value="Ribonuclease Inhibitor"/>
    <property type="match status" value="1"/>
</dbReference>
<organism evidence="4 5">
    <name type="scientific">Zophobas morio</name>
    <dbReference type="NCBI Taxonomy" id="2755281"/>
    <lineage>
        <taxon>Eukaryota</taxon>
        <taxon>Metazoa</taxon>
        <taxon>Ecdysozoa</taxon>
        <taxon>Arthropoda</taxon>
        <taxon>Hexapoda</taxon>
        <taxon>Insecta</taxon>
        <taxon>Pterygota</taxon>
        <taxon>Neoptera</taxon>
        <taxon>Endopterygota</taxon>
        <taxon>Coleoptera</taxon>
        <taxon>Polyphaga</taxon>
        <taxon>Cucujiformia</taxon>
        <taxon>Tenebrionidae</taxon>
        <taxon>Zophobas</taxon>
    </lineage>
</organism>
<evidence type="ECO:0000256" key="1">
    <source>
        <dbReference type="ARBA" id="ARBA00022614"/>
    </source>
</evidence>
<evidence type="ECO:0000256" key="3">
    <source>
        <dbReference type="SAM" id="SignalP"/>
    </source>
</evidence>
<feature type="chain" id="PRO_5041447572" evidence="3">
    <location>
        <begin position="22"/>
        <end position="284"/>
    </location>
</feature>
<dbReference type="PROSITE" id="PS51450">
    <property type="entry name" value="LRR"/>
    <property type="match status" value="1"/>
</dbReference>
<dbReference type="PANTHER" id="PTHR24366">
    <property type="entry name" value="IG(IMMUNOGLOBULIN) AND LRR(LEUCINE RICH REPEAT) DOMAINS"/>
    <property type="match status" value="1"/>
</dbReference>
<accession>A0AA38M3G7</accession>
<protein>
    <submittedName>
        <fullName evidence="4">Uncharacterized protein</fullName>
    </submittedName>
</protein>
<keyword evidence="5" id="KW-1185">Reference proteome</keyword>
<evidence type="ECO:0000313" key="4">
    <source>
        <dbReference type="EMBL" id="KAJ3641032.1"/>
    </source>
</evidence>
<comment type="caution">
    <text evidence="4">The sequence shown here is derived from an EMBL/GenBank/DDBJ whole genome shotgun (WGS) entry which is preliminary data.</text>
</comment>
<keyword evidence="3" id="KW-0732">Signal</keyword>
<name>A0AA38M3G7_9CUCU</name>
<dbReference type="Pfam" id="PF13855">
    <property type="entry name" value="LRR_8"/>
    <property type="match status" value="1"/>
</dbReference>
<gene>
    <name evidence="4" type="ORF">Zmor_027560</name>
</gene>
<keyword evidence="2" id="KW-0677">Repeat</keyword>
<dbReference type="Proteomes" id="UP001168821">
    <property type="component" value="Unassembled WGS sequence"/>
</dbReference>
<proteinExistence type="predicted"/>